<dbReference type="Gene3D" id="3.40.50.150">
    <property type="entry name" value="Vaccinia Virus protein VP39"/>
    <property type="match status" value="1"/>
</dbReference>
<keyword evidence="2" id="KW-1185">Reference proteome</keyword>
<reference evidence="1 2" key="1">
    <citation type="journal article" date="2016" name="Microb. Biotechnol.">
        <title>A novel bacteriophage cocktail reduces and disperses Pseudomonas aeruginosa biofilms under static and flow conditions.</title>
        <authorList>
            <person name="Alves D.R."/>
            <person name="Perez-Esteban P."/>
            <person name="Kot W."/>
            <person name="Bean J.E."/>
            <person name="Arnot T."/>
            <person name="Hansen L.H."/>
            <person name="Enright M.C."/>
            <person name="Jenkins A.T."/>
        </authorList>
    </citation>
    <scope>NUCLEOTIDE SEQUENCE [LARGE SCALE GENOMIC DNA]</scope>
</reference>
<organism evidence="1 2">
    <name type="scientific">Pseudomonas phage DL68</name>
    <dbReference type="NCBI Taxonomy" id="1640974"/>
    <lineage>
        <taxon>Viruses</taxon>
        <taxon>Duplodnaviria</taxon>
        <taxon>Heunggongvirae</taxon>
        <taxon>Uroviricota</taxon>
        <taxon>Caudoviricetes</taxon>
        <taxon>Lindbergviridae</taxon>
        <taxon>Pbunavirus</taxon>
        <taxon>Pbunavirus DL68</taxon>
        <taxon>Pseudomonas virus DL68</taxon>
    </lineage>
</organism>
<name>A0A0F6YQS3_9CAUD</name>
<dbReference type="RefSeq" id="YP_009215124.1">
    <property type="nucleotide sequence ID" value="NC_028971.1"/>
</dbReference>
<evidence type="ECO:0000313" key="1">
    <source>
        <dbReference type="EMBL" id="AKF14066.1"/>
    </source>
</evidence>
<dbReference type="InterPro" id="IPR029063">
    <property type="entry name" value="SAM-dependent_MTases_sf"/>
</dbReference>
<dbReference type="EMBL" id="KR054033">
    <property type="protein sequence ID" value="AKF14066.1"/>
    <property type="molecule type" value="Genomic_DNA"/>
</dbReference>
<dbReference type="SUPFAM" id="SSF53335">
    <property type="entry name" value="S-adenosyl-L-methionine-dependent methyltransferases"/>
    <property type="match status" value="1"/>
</dbReference>
<dbReference type="SMR" id="A0A0F6YQS3"/>
<evidence type="ECO:0000313" key="2">
    <source>
        <dbReference type="Proteomes" id="UP000201437"/>
    </source>
</evidence>
<evidence type="ECO:0008006" key="3">
    <source>
        <dbReference type="Google" id="ProtNLM"/>
    </source>
</evidence>
<accession>A0A0F6YQS3</accession>
<proteinExistence type="predicted"/>
<protein>
    <recommendedName>
        <fullName evidence="3">Methyltransferase type 11 domain-containing protein</fullName>
    </recommendedName>
</protein>
<dbReference type="KEGG" id="vg:26641542"/>
<dbReference type="Proteomes" id="UP000201437">
    <property type="component" value="Segment"/>
</dbReference>
<sequence>MDIQNLFKLGMKRDIAQLIEPDHRRAVNLGAGNSPIPGVESLDWPNWDGASGRVPYEDGELTAVYAFHFFEHLTGAQVIDLVKDLQRAMAVGATLNVVVPFYNSNIAHQDLDHKTFFTEETWRTLFRNPFYDKNREDPWKFIIGTNVIIGVAERNLAVMSQLIRVA</sequence>
<dbReference type="GeneID" id="26641542"/>